<feature type="signal peptide" evidence="8">
    <location>
        <begin position="1"/>
        <end position="21"/>
    </location>
</feature>
<comment type="subcellular location">
    <subcellularLocation>
        <location evidence="1">Cell membrane</location>
        <topology evidence="1">Multi-pass membrane protein</topology>
    </subcellularLocation>
</comment>
<feature type="transmembrane region" description="Helical" evidence="7">
    <location>
        <begin position="311"/>
        <end position="335"/>
    </location>
</feature>
<keyword evidence="11" id="KW-1185">Reference proteome</keyword>
<feature type="transmembrane region" description="Helical" evidence="7">
    <location>
        <begin position="535"/>
        <end position="553"/>
    </location>
</feature>
<feature type="transmembrane region" description="Helical" evidence="7">
    <location>
        <begin position="356"/>
        <end position="375"/>
    </location>
</feature>
<keyword evidence="4" id="KW-0201">Cytochrome c-type biogenesis</keyword>
<feature type="domain" description="Thioredoxin" evidence="9">
    <location>
        <begin position="570"/>
        <end position="705"/>
    </location>
</feature>
<gene>
    <name evidence="10" type="ORF">X907_2241</name>
</gene>
<evidence type="ECO:0000256" key="1">
    <source>
        <dbReference type="ARBA" id="ARBA00004651"/>
    </source>
</evidence>
<dbReference type="InterPro" id="IPR036249">
    <property type="entry name" value="Thioredoxin-like_sf"/>
</dbReference>
<keyword evidence="8" id="KW-0732">Signal</keyword>
<feature type="transmembrane region" description="Helical" evidence="7">
    <location>
        <begin position="395"/>
        <end position="415"/>
    </location>
</feature>
<dbReference type="Pfam" id="PF13899">
    <property type="entry name" value="Thioredoxin_7"/>
    <property type="match status" value="1"/>
</dbReference>
<dbReference type="InterPro" id="IPR035671">
    <property type="entry name" value="DsbD_gamma"/>
</dbReference>
<dbReference type="InterPro" id="IPR003834">
    <property type="entry name" value="Cyt_c_assmbl_TM_dom"/>
</dbReference>
<evidence type="ECO:0000256" key="5">
    <source>
        <dbReference type="ARBA" id="ARBA00022989"/>
    </source>
</evidence>
<dbReference type="CDD" id="cd02953">
    <property type="entry name" value="DsbDgamma"/>
    <property type="match status" value="1"/>
</dbReference>
<dbReference type="PROSITE" id="PS51352">
    <property type="entry name" value="THIOREDOXIN_2"/>
    <property type="match status" value="1"/>
</dbReference>
<dbReference type="AlphaFoldDB" id="A0A3T0EBY3"/>
<protein>
    <submittedName>
        <fullName evidence="10">Cytochrome c biogenesis protein, transmembrane region</fullName>
    </submittedName>
</protein>
<evidence type="ECO:0000256" key="7">
    <source>
        <dbReference type="SAM" id="Phobius"/>
    </source>
</evidence>
<dbReference type="GO" id="GO:0015035">
    <property type="term" value="F:protein-disulfide reductase activity"/>
    <property type="evidence" value="ECO:0007669"/>
    <property type="project" value="TreeGrafter"/>
</dbReference>
<keyword evidence="5 7" id="KW-1133">Transmembrane helix</keyword>
<dbReference type="Pfam" id="PF11412">
    <property type="entry name" value="DsbD_N"/>
    <property type="match status" value="1"/>
</dbReference>
<evidence type="ECO:0000313" key="11">
    <source>
        <dbReference type="Proteomes" id="UP000286954"/>
    </source>
</evidence>
<feature type="transmembrane region" description="Helical" evidence="7">
    <location>
        <begin position="511"/>
        <end position="529"/>
    </location>
</feature>
<dbReference type="PANTHER" id="PTHR32234">
    <property type="entry name" value="THIOL:DISULFIDE INTERCHANGE PROTEIN DSBD"/>
    <property type="match status" value="1"/>
</dbReference>
<dbReference type="PANTHER" id="PTHR32234:SF3">
    <property type="entry name" value="SUPPRESSION OF COPPER SENSITIVITY PROTEIN"/>
    <property type="match status" value="1"/>
</dbReference>
<evidence type="ECO:0000256" key="2">
    <source>
        <dbReference type="ARBA" id="ARBA00022475"/>
    </source>
</evidence>
<evidence type="ECO:0000256" key="3">
    <source>
        <dbReference type="ARBA" id="ARBA00022692"/>
    </source>
</evidence>
<organism evidence="10 11">
    <name type="scientific">Glycocaulis alkaliphilus</name>
    <dbReference type="NCBI Taxonomy" id="1434191"/>
    <lineage>
        <taxon>Bacteria</taxon>
        <taxon>Pseudomonadati</taxon>
        <taxon>Pseudomonadota</taxon>
        <taxon>Alphaproteobacteria</taxon>
        <taxon>Maricaulales</taxon>
        <taxon>Maricaulaceae</taxon>
        <taxon>Glycocaulis</taxon>
    </lineage>
</organism>
<dbReference type="GO" id="GO:0005886">
    <property type="term" value="C:plasma membrane"/>
    <property type="evidence" value="ECO:0007669"/>
    <property type="project" value="UniProtKB-SubCell"/>
</dbReference>
<dbReference type="Gene3D" id="3.40.30.10">
    <property type="entry name" value="Glutaredoxin"/>
    <property type="match status" value="1"/>
</dbReference>
<dbReference type="Pfam" id="PF02683">
    <property type="entry name" value="DsbD_TM"/>
    <property type="match status" value="1"/>
</dbReference>
<evidence type="ECO:0000259" key="9">
    <source>
        <dbReference type="PROSITE" id="PS51352"/>
    </source>
</evidence>
<accession>A0A3T0EBY3</accession>
<keyword evidence="6 7" id="KW-0472">Membrane</keyword>
<dbReference type="EMBL" id="CP018911">
    <property type="protein sequence ID" value="AZU04756.1"/>
    <property type="molecule type" value="Genomic_DNA"/>
</dbReference>
<dbReference type="GO" id="GO:0017004">
    <property type="term" value="P:cytochrome complex assembly"/>
    <property type="evidence" value="ECO:0007669"/>
    <property type="project" value="UniProtKB-KW"/>
</dbReference>
<dbReference type="GO" id="GO:0045454">
    <property type="term" value="P:cell redox homeostasis"/>
    <property type="evidence" value="ECO:0007669"/>
    <property type="project" value="TreeGrafter"/>
</dbReference>
<feature type="transmembrane region" description="Helical" evidence="7">
    <location>
        <begin position="558"/>
        <end position="576"/>
    </location>
</feature>
<dbReference type="InterPro" id="IPR028250">
    <property type="entry name" value="DsbDN"/>
</dbReference>
<evidence type="ECO:0000256" key="6">
    <source>
        <dbReference type="ARBA" id="ARBA00023136"/>
    </source>
</evidence>
<keyword evidence="3 7" id="KW-0812">Transmembrane</keyword>
<reference evidence="10 11" key="1">
    <citation type="submission" date="2016-12" db="EMBL/GenBank/DDBJ databases">
        <title>The genome of dimorphic prosthecate Glycocaulis alkaliphilus 6b-8t, isolated from crude oil dictates its adaptability in petroleum environments.</title>
        <authorList>
            <person name="Wu X.-L."/>
            <person name="Geng S."/>
        </authorList>
    </citation>
    <scope>NUCLEOTIDE SEQUENCE [LARGE SCALE GENOMIC DNA]</scope>
    <source>
        <strain evidence="10 11">6B-8</strain>
    </source>
</reference>
<dbReference type="OrthoDB" id="9811036at2"/>
<evidence type="ECO:0000256" key="8">
    <source>
        <dbReference type="SAM" id="SignalP"/>
    </source>
</evidence>
<dbReference type="SUPFAM" id="SSF52833">
    <property type="entry name" value="Thioredoxin-like"/>
    <property type="match status" value="1"/>
</dbReference>
<sequence>MLRAFLAGCLAALFLSTGLAAAQSASGPMVEASLVSDRSSVAPGETFRLALHQEITPHWHTYWRNPGDSGEATRLFLDLPEGWTVGDMVWPAPSTYRIGPLTNYGYEDQVTLPVPVTVPADAEPGTITITGEGTWLVCEDICIPEDATFEITLEIGESVDDANGARLIEAAFALAPQRGVDIEAGLTHDGDALILSLAGETFAPGPDGIRELYFFPHDGGVVNHSAPQPARIEDGFARIDLTPGFLTRNAINADYTGVLSFEAFTGRNWQRRVIEVTAVADEQVNDLAAPAPVTAATGGSGGGTPAPAISFWQAALFALVGGLILNLMPCVFPILSMKALTIVQKRGAERAHARELGLIFGAGVILTFLALGGLVLALRGLGGMEVWGFQLQEPWVVAGLAALMFLIGLNFLGFFEIGTSLQSVGGHVQGNDRSGAFLTGVLAVFVAAPCLAPVMASALAFALAQPPLASLTIFAFLGVGLALPFVIVSFEPRLLAFLPKPGVWMERFKQFLAFPMFATAIWLVWVLSVQTGAAGVLWILVLFLAISFAVWALRSPTLLSRAAGIAGVLLAAGALWTTANLEPAAIAAGNGEYEEWSPARVEELRSEGRAVFVDFTAAWCVTCQVNKLGALADNRVRSAFAENNVALLRADFTNRDPVIAGVLAEHGAPGVPFYLMYPADGGEPDILPPLLTETIMIRAVEAAAGN</sequence>
<feature type="chain" id="PRO_5018995464" evidence="8">
    <location>
        <begin position="22"/>
        <end position="706"/>
    </location>
</feature>
<dbReference type="Proteomes" id="UP000286954">
    <property type="component" value="Chromosome"/>
</dbReference>
<name>A0A3T0EBY3_9PROT</name>
<feature type="transmembrane region" description="Helical" evidence="7">
    <location>
        <begin position="436"/>
        <end position="462"/>
    </location>
</feature>
<feature type="transmembrane region" description="Helical" evidence="7">
    <location>
        <begin position="468"/>
        <end position="490"/>
    </location>
</feature>
<evidence type="ECO:0000313" key="10">
    <source>
        <dbReference type="EMBL" id="AZU04756.1"/>
    </source>
</evidence>
<keyword evidence="2" id="KW-1003">Cell membrane</keyword>
<evidence type="ECO:0000256" key="4">
    <source>
        <dbReference type="ARBA" id="ARBA00022748"/>
    </source>
</evidence>
<proteinExistence type="predicted"/>
<dbReference type="RefSeq" id="WP_127567961.1">
    <property type="nucleotide sequence ID" value="NZ_BMFB01000001.1"/>
</dbReference>
<dbReference type="KEGG" id="gak:X907_2241"/>
<dbReference type="InterPro" id="IPR013766">
    <property type="entry name" value="Thioredoxin_domain"/>
</dbReference>